<dbReference type="RefSeq" id="WP_167166691.1">
    <property type="nucleotide sequence ID" value="NZ_JAAOYM010000001.1"/>
</dbReference>
<dbReference type="EMBL" id="JAAOYM010000001">
    <property type="protein sequence ID" value="NIJ10527.1"/>
    <property type="molecule type" value="Genomic_DNA"/>
</dbReference>
<proteinExistence type="predicted"/>
<gene>
    <name evidence="1" type="ORF">FHU38_000871</name>
</gene>
<keyword evidence="2" id="KW-1185">Reference proteome</keyword>
<name>A0A7X5ZPA3_9PSEU</name>
<dbReference type="Proteomes" id="UP000545493">
    <property type="component" value="Unassembled WGS sequence"/>
</dbReference>
<evidence type="ECO:0000313" key="2">
    <source>
        <dbReference type="Proteomes" id="UP000545493"/>
    </source>
</evidence>
<reference evidence="1 2" key="1">
    <citation type="submission" date="2020-03" db="EMBL/GenBank/DDBJ databases">
        <title>Sequencing the genomes of 1000 actinobacteria strains.</title>
        <authorList>
            <person name="Klenk H.-P."/>
        </authorList>
    </citation>
    <scope>NUCLEOTIDE SEQUENCE [LARGE SCALE GENOMIC DNA]</scope>
    <source>
        <strain evidence="1 2">DSM 45685</strain>
    </source>
</reference>
<protein>
    <submittedName>
        <fullName evidence="1">Uncharacterized protein</fullName>
    </submittedName>
</protein>
<comment type="caution">
    <text evidence="1">The sequence shown here is derived from an EMBL/GenBank/DDBJ whole genome shotgun (WGS) entry which is preliminary data.</text>
</comment>
<evidence type="ECO:0000313" key="1">
    <source>
        <dbReference type="EMBL" id="NIJ10527.1"/>
    </source>
</evidence>
<sequence>MNITEIHNSAAIGWRWNNRHGATYEIVWIRGATRLRFGVKPAKTGEWVTVVMDETRWSCDGTEHGARARAHEFISTC</sequence>
<accession>A0A7X5ZPA3</accession>
<organism evidence="1 2">
    <name type="scientific">Saccharomonospora amisosensis</name>
    <dbReference type="NCBI Taxonomy" id="1128677"/>
    <lineage>
        <taxon>Bacteria</taxon>
        <taxon>Bacillati</taxon>
        <taxon>Actinomycetota</taxon>
        <taxon>Actinomycetes</taxon>
        <taxon>Pseudonocardiales</taxon>
        <taxon>Pseudonocardiaceae</taxon>
        <taxon>Saccharomonospora</taxon>
    </lineage>
</organism>
<dbReference type="AlphaFoldDB" id="A0A7X5ZPA3"/>